<dbReference type="EC" id="4.1.1.48" evidence="4"/>
<sequence length="304" mass="31375">RGHAGAAPAAGRPGAAPPEAAMILAEILAAKEAEVAAARRARPLADVIAAARAAPPPRGFLRALGGPPSGAGAGGTEVRVIAEVKKASPSKGVIRPDFDPVAIARAYAEGGAACLSVLTDERYFQGSLAYLAAIREAVALPLLRKDFIIDEYQVHEARAAGADAILLIVAAFCGDCAGGRTPEDLNRLAALARELGMDVLTEVHTADELALAVASGAPLIGINNRDLRTFHTTLEVTERLAPLVPPDRLLVSESGIWTHDDLRRVAAAGARAVLVGESLMRQPDVAAALRALRGSPEGSVPDNS</sequence>
<dbReference type="InterPro" id="IPR045186">
    <property type="entry name" value="Indole-3-glycerol_P_synth"/>
</dbReference>
<dbReference type="InterPro" id="IPR001468">
    <property type="entry name" value="Indole-3-GlycerolPSynthase_CS"/>
</dbReference>
<protein>
    <recommendedName>
        <fullName evidence="4">indole-3-glycerol-phosphate synthase</fullName>
        <ecNumber evidence="4">4.1.1.48</ecNumber>
    </recommendedName>
</protein>
<keyword evidence="9" id="KW-0456">Lyase</keyword>
<comment type="catalytic activity">
    <reaction evidence="1">
        <text>1-(2-carboxyphenylamino)-1-deoxy-D-ribulose 5-phosphate + H(+) = (1S,2R)-1-C-(indol-3-yl)glycerol 3-phosphate + CO2 + H2O</text>
        <dbReference type="Rhea" id="RHEA:23476"/>
        <dbReference type="ChEBI" id="CHEBI:15377"/>
        <dbReference type="ChEBI" id="CHEBI:15378"/>
        <dbReference type="ChEBI" id="CHEBI:16526"/>
        <dbReference type="ChEBI" id="CHEBI:58613"/>
        <dbReference type="ChEBI" id="CHEBI:58866"/>
        <dbReference type="EC" id="4.1.1.48"/>
    </reaction>
</comment>
<dbReference type="UniPathway" id="UPA00035">
    <property type="reaction ID" value="UER00043"/>
</dbReference>
<gene>
    <name evidence="11" type="ORF">A6D92_15025</name>
</gene>
<organism evidence="11 12">
    <name type="scientific">Symbiobacterium thermophilum</name>
    <dbReference type="NCBI Taxonomy" id="2734"/>
    <lineage>
        <taxon>Bacteria</taxon>
        <taxon>Bacillati</taxon>
        <taxon>Bacillota</taxon>
        <taxon>Clostridia</taxon>
        <taxon>Eubacteriales</taxon>
        <taxon>Symbiobacteriaceae</taxon>
        <taxon>Symbiobacterium</taxon>
    </lineage>
</organism>
<reference evidence="12" key="1">
    <citation type="submission" date="2016-04" db="EMBL/GenBank/DDBJ databases">
        <authorList>
            <person name="Antunes L.P."/>
            <person name="Martins L.F."/>
            <person name="Pereira R.V."/>
            <person name="Thomas A.M."/>
            <person name="Barbosa D."/>
            <person name="Nascimento L."/>
            <person name="Silva G.M."/>
            <person name="Condomitti G.W."/>
            <person name="Digiampietri L.A."/>
            <person name="Lombardi K.C."/>
            <person name="Ramos P.L."/>
            <person name="Quaggio R.B."/>
            <person name="Oliveira J.C."/>
            <person name="Pascon R.C."/>
            <person name="Cruz J.B."/>
            <person name="Silva A.M."/>
            <person name="Setubal J.C."/>
        </authorList>
    </citation>
    <scope>NUCLEOTIDE SEQUENCE [LARGE SCALE GENOMIC DNA]</scope>
</reference>
<evidence type="ECO:0000256" key="6">
    <source>
        <dbReference type="ARBA" id="ARBA00022793"/>
    </source>
</evidence>
<dbReference type="PANTHER" id="PTHR22854:SF2">
    <property type="entry name" value="INDOLE-3-GLYCEROL-PHOSPHATE SYNTHASE"/>
    <property type="match status" value="1"/>
</dbReference>
<dbReference type="InterPro" id="IPR013785">
    <property type="entry name" value="Aldolase_TIM"/>
</dbReference>
<dbReference type="HAMAP" id="MF_00134_B">
    <property type="entry name" value="IGPS_B"/>
    <property type="match status" value="1"/>
</dbReference>
<dbReference type="FunFam" id="3.20.20.70:FF:000024">
    <property type="entry name" value="Indole-3-glycerol phosphate synthase"/>
    <property type="match status" value="1"/>
</dbReference>
<dbReference type="CDD" id="cd00331">
    <property type="entry name" value="IGPS"/>
    <property type="match status" value="1"/>
</dbReference>
<dbReference type="PANTHER" id="PTHR22854">
    <property type="entry name" value="TRYPTOPHAN BIOSYNTHESIS PROTEIN"/>
    <property type="match status" value="1"/>
</dbReference>
<dbReference type="GO" id="GO:0000162">
    <property type="term" value="P:L-tryptophan biosynthetic process"/>
    <property type="evidence" value="ECO:0007669"/>
    <property type="project" value="UniProtKB-UniPathway"/>
</dbReference>
<dbReference type="HAMAP" id="MF_00134_A">
    <property type="entry name" value="IGPS_A"/>
    <property type="match status" value="1"/>
</dbReference>
<keyword evidence="6" id="KW-0210">Decarboxylase</keyword>
<evidence type="ECO:0000256" key="5">
    <source>
        <dbReference type="ARBA" id="ARBA00022605"/>
    </source>
</evidence>
<comment type="caution">
    <text evidence="11">The sequence shown here is derived from an EMBL/GenBank/DDBJ whole genome shotgun (WGS) entry which is preliminary data.</text>
</comment>
<name>A0A1Y2T2P9_SYMTR</name>
<dbReference type="GO" id="GO:0004640">
    <property type="term" value="F:phosphoribosylanthranilate isomerase activity"/>
    <property type="evidence" value="ECO:0007669"/>
    <property type="project" value="TreeGrafter"/>
</dbReference>
<evidence type="ECO:0000256" key="9">
    <source>
        <dbReference type="ARBA" id="ARBA00023239"/>
    </source>
</evidence>
<evidence type="ECO:0000256" key="8">
    <source>
        <dbReference type="ARBA" id="ARBA00023141"/>
    </source>
</evidence>
<keyword evidence="7" id="KW-0822">Tryptophan biosynthesis</keyword>
<accession>A0A1Y2T2P9</accession>
<evidence type="ECO:0000313" key="12">
    <source>
        <dbReference type="Proteomes" id="UP000194267"/>
    </source>
</evidence>
<dbReference type="InterPro" id="IPR013798">
    <property type="entry name" value="Indole-3-glycerol_P_synth_dom"/>
</dbReference>
<dbReference type="PROSITE" id="PS00614">
    <property type="entry name" value="IGPS"/>
    <property type="match status" value="1"/>
</dbReference>
<dbReference type="Pfam" id="PF00218">
    <property type="entry name" value="IGPS"/>
    <property type="match status" value="1"/>
</dbReference>
<evidence type="ECO:0000256" key="7">
    <source>
        <dbReference type="ARBA" id="ARBA00022822"/>
    </source>
</evidence>
<dbReference type="EMBL" id="LWLV01001416">
    <property type="protein sequence ID" value="OTA40628.1"/>
    <property type="molecule type" value="Genomic_DNA"/>
</dbReference>
<dbReference type="SUPFAM" id="SSF51366">
    <property type="entry name" value="Ribulose-phoshate binding barrel"/>
    <property type="match status" value="1"/>
</dbReference>
<dbReference type="Proteomes" id="UP000194267">
    <property type="component" value="Unassembled WGS sequence"/>
</dbReference>
<proteinExistence type="inferred from homology"/>
<comment type="pathway">
    <text evidence="2">Amino-acid biosynthesis; L-tryptophan biosynthesis; L-tryptophan from chorismate: step 4/5.</text>
</comment>
<comment type="similarity">
    <text evidence="3">Belongs to the TrpC family.</text>
</comment>
<feature type="non-terminal residue" evidence="11">
    <location>
        <position position="1"/>
    </location>
</feature>
<dbReference type="InterPro" id="IPR011060">
    <property type="entry name" value="RibuloseP-bd_barrel"/>
</dbReference>
<evidence type="ECO:0000256" key="4">
    <source>
        <dbReference type="ARBA" id="ARBA00012362"/>
    </source>
</evidence>
<evidence type="ECO:0000313" key="11">
    <source>
        <dbReference type="EMBL" id="OTA40628.1"/>
    </source>
</evidence>
<dbReference type="Gene3D" id="3.20.20.70">
    <property type="entry name" value="Aldolase class I"/>
    <property type="match status" value="1"/>
</dbReference>
<dbReference type="GO" id="GO:0004425">
    <property type="term" value="F:indole-3-glycerol-phosphate synthase activity"/>
    <property type="evidence" value="ECO:0007669"/>
    <property type="project" value="UniProtKB-EC"/>
</dbReference>
<evidence type="ECO:0000256" key="2">
    <source>
        <dbReference type="ARBA" id="ARBA00004696"/>
    </source>
</evidence>
<keyword evidence="5" id="KW-0028">Amino-acid biosynthesis</keyword>
<evidence type="ECO:0000256" key="3">
    <source>
        <dbReference type="ARBA" id="ARBA00008737"/>
    </source>
</evidence>
<dbReference type="NCBIfam" id="NF001377">
    <property type="entry name" value="PRK00278.2-4"/>
    <property type="match status" value="1"/>
</dbReference>
<dbReference type="AlphaFoldDB" id="A0A1Y2T2P9"/>
<evidence type="ECO:0000259" key="10">
    <source>
        <dbReference type="Pfam" id="PF00218"/>
    </source>
</evidence>
<feature type="domain" description="Indole-3-glycerol phosphate synthase" evidence="10">
    <location>
        <begin position="24"/>
        <end position="292"/>
    </location>
</feature>
<keyword evidence="8" id="KW-0057">Aromatic amino acid biosynthesis</keyword>
<evidence type="ECO:0000256" key="1">
    <source>
        <dbReference type="ARBA" id="ARBA00001633"/>
    </source>
</evidence>